<dbReference type="EMBL" id="QJSP01000006">
    <property type="protein sequence ID" value="PYE17536.1"/>
    <property type="molecule type" value="Genomic_DNA"/>
</dbReference>
<gene>
    <name evidence="7" type="ORF">DFR67_106239</name>
</gene>
<dbReference type="Pfam" id="PF16859">
    <property type="entry name" value="TetR_C_11"/>
    <property type="match status" value="1"/>
</dbReference>
<evidence type="ECO:0000256" key="5">
    <source>
        <dbReference type="SAM" id="MobiDB-lite"/>
    </source>
</evidence>
<evidence type="ECO:0000256" key="2">
    <source>
        <dbReference type="ARBA" id="ARBA00023125"/>
    </source>
</evidence>
<dbReference type="SUPFAM" id="SSF46689">
    <property type="entry name" value="Homeodomain-like"/>
    <property type="match status" value="1"/>
</dbReference>
<feature type="domain" description="HTH tetR-type" evidence="6">
    <location>
        <begin position="22"/>
        <end position="82"/>
    </location>
</feature>
<name>A0A318RQI6_WILLI</name>
<dbReference type="Gene3D" id="1.10.10.60">
    <property type="entry name" value="Homeodomain-like"/>
    <property type="match status" value="1"/>
</dbReference>
<evidence type="ECO:0000256" key="3">
    <source>
        <dbReference type="ARBA" id="ARBA00023163"/>
    </source>
</evidence>
<dbReference type="GO" id="GO:0003700">
    <property type="term" value="F:DNA-binding transcription factor activity"/>
    <property type="evidence" value="ECO:0007669"/>
    <property type="project" value="TreeGrafter"/>
</dbReference>
<dbReference type="InterPro" id="IPR050109">
    <property type="entry name" value="HTH-type_TetR-like_transc_reg"/>
</dbReference>
<dbReference type="InterPro" id="IPR036271">
    <property type="entry name" value="Tet_transcr_reg_TetR-rel_C_sf"/>
</dbReference>
<reference evidence="7 8" key="1">
    <citation type="submission" date="2018-06" db="EMBL/GenBank/DDBJ databases">
        <title>Genomic Encyclopedia of Type Strains, Phase IV (KMG-IV): sequencing the most valuable type-strain genomes for metagenomic binning, comparative biology and taxonomic classification.</title>
        <authorList>
            <person name="Goeker M."/>
        </authorList>
    </citation>
    <scope>NUCLEOTIDE SEQUENCE [LARGE SCALE GENOMIC DNA]</scope>
    <source>
        <strain evidence="7 8">DSM 45521</strain>
    </source>
</reference>
<dbReference type="PANTHER" id="PTHR30055:SF148">
    <property type="entry name" value="TETR-FAMILY TRANSCRIPTIONAL REGULATOR"/>
    <property type="match status" value="1"/>
</dbReference>
<proteinExistence type="predicted"/>
<dbReference type="InterPro" id="IPR001647">
    <property type="entry name" value="HTH_TetR"/>
</dbReference>
<protein>
    <submittedName>
        <fullName evidence="7">TetR family transcriptional regulator</fullName>
    </submittedName>
</protein>
<dbReference type="RefSeq" id="WP_158539954.1">
    <property type="nucleotide sequence ID" value="NZ_QJSP01000006.1"/>
</dbReference>
<dbReference type="InterPro" id="IPR009057">
    <property type="entry name" value="Homeodomain-like_sf"/>
</dbReference>
<evidence type="ECO:0000313" key="8">
    <source>
        <dbReference type="Proteomes" id="UP000247591"/>
    </source>
</evidence>
<feature type="DNA-binding region" description="H-T-H motif" evidence="4">
    <location>
        <begin position="45"/>
        <end position="64"/>
    </location>
</feature>
<comment type="caution">
    <text evidence="7">The sequence shown here is derived from an EMBL/GenBank/DDBJ whole genome shotgun (WGS) entry which is preliminary data.</text>
</comment>
<evidence type="ECO:0000256" key="1">
    <source>
        <dbReference type="ARBA" id="ARBA00023015"/>
    </source>
</evidence>
<dbReference type="GO" id="GO:0000976">
    <property type="term" value="F:transcription cis-regulatory region binding"/>
    <property type="evidence" value="ECO:0007669"/>
    <property type="project" value="TreeGrafter"/>
</dbReference>
<dbReference type="SUPFAM" id="SSF48498">
    <property type="entry name" value="Tetracyclin repressor-like, C-terminal domain"/>
    <property type="match status" value="1"/>
</dbReference>
<keyword evidence="2 4" id="KW-0238">DNA-binding</keyword>
<dbReference type="PROSITE" id="PS50977">
    <property type="entry name" value="HTH_TETR_2"/>
    <property type="match status" value="1"/>
</dbReference>
<dbReference type="InterPro" id="IPR023772">
    <property type="entry name" value="DNA-bd_HTH_TetR-type_CS"/>
</dbReference>
<accession>A0A318RQI6</accession>
<keyword evidence="1" id="KW-0805">Transcription regulation</keyword>
<dbReference type="PROSITE" id="PS01081">
    <property type="entry name" value="HTH_TETR_1"/>
    <property type="match status" value="1"/>
</dbReference>
<evidence type="ECO:0000259" key="6">
    <source>
        <dbReference type="PROSITE" id="PS50977"/>
    </source>
</evidence>
<dbReference type="PANTHER" id="PTHR30055">
    <property type="entry name" value="HTH-TYPE TRANSCRIPTIONAL REGULATOR RUTR"/>
    <property type="match status" value="1"/>
</dbReference>
<sequence>MTQPSSPTPERTSTARSHRRGAAVRDGVMSAAVHELLNVGFDGLTIAHVAERAGVHVTSIYRRWKTKEQLVTDALIDHFDPSVASPDTGSLRGDLIAMCTDVHTSLTSPQMKALLRLAAMPVDIDPLDEARRRMVEARIDLLALIFARAVARGEIGGTAHLDHALALEVLHAPIYTRVLLSREPIDEQYLGDLVDMVLAGLVTH</sequence>
<evidence type="ECO:0000313" key="7">
    <source>
        <dbReference type="EMBL" id="PYE17536.1"/>
    </source>
</evidence>
<dbReference type="Pfam" id="PF00440">
    <property type="entry name" value="TetR_N"/>
    <property type="match status" value="1"/>
</dbReference>
<feature type="region of interest" description="Disordered" evidence="5">
    <location>
        <begin position="1"/>
        <end position="23"/>
    </location>
</feature>
<dbReference type="AlphaFoldDB" id="A0A318RQI6"/>
<keyword evidence="8" id="KW-1185">Reference proteome</keyword>
<dbReference type="OrthoDB" id="9796019at2"/>
<organism evidence="7 8">
    <name type="scientific">Williamsia limnetica</name>
    <dbReference type="NCBI Taxonomy" id="882452"/>
    <lineage>
        <taxon>Bacteria</taxon>
        <taxon>Bacillati</taxon>
        <taxon>Actinomycetota</taxon>
        <taxon>Actinomycetes</taxon>
        <taxon>Mycobacteriales</taxon>
        <taxon>Nocardiaceae</taxon>
        <taxon>Williamsia</taxon>
    </lineage>
</organism>
<evidence type="ECO:0000256" key="4">
    <source>
        <dbReference type="PROSITE-ProRule" id="PRU00335"/>
    </source>
</evidence>
<keyword evidence="3" id="KW-0804">Transcription</keyword>
<feature type="compositionally biased region" description="Polar residues" evidence="5">
    <location>
        <begin position="1"/>
        <end position="15"/>
    </location>
</feature>
<dbReference type="Gene3D" id="1.10.357.10">
    <property type="entry name" value="Tetracycline Repressor, domain 2"/>
    <property type="match status" value="1"/>
</dbReference>
<dbReference type="Proteomes" id="UP000247591">
    <property type="component" value="Unassembled WGS sequence"/>
</dbReference>
<dbReference type="InterPro" id="IPR011075">
    <property type="entry name" value="TetR_C"/>
</dbReference>